<keyword evidence="3" id="KW-0949">S-adenosyl-L-methionine</keyword>
<feature type="compositionally biased region" description="Basic and acidic residues" evidence="4">
    <location>
        <begin position="1"/>
        <end position="14"/>
    </location>
</feature>
<dbReference type="Pfam" id="PF13649">
    <property type="entry name" value="Methyltransf_25"/>
    <property type="match status" value="1"/>
</dbReference>
<evidence type="ECO:0000313" key="6">
    <source>
        <dbReference type="EMBL" id="OPE55253.1"/>
    </source>
</evidence>
<dbReference type="SUPFAM" id="SSF53335">
    <property type="entry name" value="S-adenosyl-L-methionine-dependent methyltransferases"/>
    <property type="match status" value="1"/>
</dbReference>
<keyword evidence="9" id="KW-1185">Reference proteome</keyword>
<dbReference type="GO" id="GO:0032259">
    <property type="term" value="P:methylation"/>
    <property type="evidence" value="ECO:0007669"/>
    <property type="project" value="UniProtKB-KW"/>
</dbReference>
<dbReference type="Proteomes" id="UP000191039">
    <property type="component" value="Unassembled WGS sequence"/>
</dbReference>
<dbReference type="AlphaFoldDB" id="A0A1Q4HLF7"/>
<evidence type="ECO:0000256" key="2">
    <source>
        <dbReference type="ARBA" id="ARBA00022679"/>
    </source>
</evidence>
<name>A0A1Q4HLF7_9MYCO</name>
<gene>
    <name evidence="6" type="ORF">BV510_05935</name>
    <name evidence="7" type="ORF">CRI78_27230</name>
</gene>
<sequence length="180" mass="19321">MSDHDRRRWDDTYRQGRARPGPGLPDVFARHEHAFPRGGTALELACGTGAAAVWLARRGLRVHGVDVSEVAVEQARALAEAAAVTPVCRFEVHDLDTGLPAGEPSDVVLCNRFRDERLDGQIIERLAPGGLLAICVLSEVGAAPGRFRARPGALRTAFAELELIDAGEGAGLAWLVARKQ</sequence>
<comment type="caution">
    <text evidence="7">The sequence shown here is derived from an EMBL/GenBank/DDBJ whole genome shotgun (WGS) entry which is preliminary data.</text>
</comment>
<dbReference type="EMBL" id="MIJD01000039">
    <property type="protein sequence ID" value="OPE55253.1"/>
    <property type="molecule type" value="Genomic_DNA"/>
</dbReference>
<accession>A0A1Q4HLF7</accession>
<evidence type="ECO:0000259" key="5">
    <source>
        <dbReference type="Pfam" id="PF13649"/>
    </source>
</evidence>
<feature type="domain" description="Methyltransferase" evidence="5">
    <location>
        <begin position="42"/>
        <end position="130"/>
    </location>
</feature>
<dbReference type="OrthoDB" id="9786503at2"/>
<evidence type="ECO:0000256" key="1">
    <source>
        <dbReference type="ARBA" id="ARBA00022603"/>
    </source>
</evidence>
<dbReference type="RefSeq" id="WP_073853659.1">
    <property type="nucleotide sequence ID" value="NZ_BAAATC010000018.1"/>
</dbReference>
<dbReference type="PANTHER" id="PTHR43464:SF19">
    <property type="entry name" value="UBIQUINONE BIOSYNTHESIS O-METHYLTRANSFERASE, MITOCHONDRIAL"/>
    <property type="match status" value="1"/>
</dbReference>
<evidence type="ECO:0000313" key="7">
    <source>
        <dbReference type="EMBL" id="PEG51339.1"/>
    </source>
</evidence>
<organism evidence="7 9">
    <name type="scientific">Mycolicibacterium diernhoferi</name>
    <dbReference type="NCBI Taxonomy" id="1801"/>
    <lineage>
        <taxon>Bacteria</taxon>
        <taxon>Bacillati</taxon>
        <taxon>Actinomycetota</taxon>
        <taxon>Actinomycetes</taxon>
        <taxon>Mycobacteriales</taxon>
        <taxon>Mycobacteriaceae</taxon>
        <taxon>Mycolicibacterium</taxon>
    </lineage>
</organism>
<dbReference type="GO" id="GO:0008168">
    <property type="term" value="F:methyltransferase activity"/>
    <property type="evidence" value="ECO:0007669"/>
    <property type="project" value="UniProtKB-KW"/>
</dbReference>
<dbReference type="InterPro" id="IPR041698">
    <property type="entry name" value="Methyltransf_25"/>
</dbReference>
<reference evidence="6 8" key="1">
    <citation type="submission" date="2016-09" db="EMBL/GenBank/DDBJ databases">
        <title>genome sequences of unsequenced Mycobacteria.</title>
        <authorList>
            <person name="Greninger A.L."/>
            <person name="Jerome K.R."/>
            <person name="Mcnair B."/>
            <person name="Wallis C."/>
            <person name="Fang F."/>
        </authorList>
    </citation>
    <scope>NUCLEOTIDE SEQUENCE [LARGE SCALE GENOMIC DNA]</scope>
    <source>
        <strain evidence="6 8">BM1</strain>
    </source>
</reference>
<dbReference type="InterPro" id="IPR029063">
    <property type="entry name" value="SAM-dependent_MTases_sf"/>
</dbReference>
<dbReference type="CDD" id="cd02440">
    <property type="entry name" value="AdoMet_MTases"/>
    <property type="match status" value="1"/>
</dbReference>
<dbReference type="STRING" id="1801.BRW64_01890"/>
<dbReference type="Proteomes" id="UP000220340">
    <property type="component" value="Unassembled WGS sequence"/>
</dbReference>
<dbReference type="EMBL" id="PDCR01000056">
    <property type="protein sequence ID" value="PEG51339.1"/>
    <property type="molecule type" value="Genomic_DNA"/>
</dbReference>
<keyword evidence="2 7" id="KW-0808">Transferase</keyword>
<evidence type="ECO:0000313" key="8">
    <source>
        <dbReference type="Proteomes" id="UP000191039"/>
    </source>
</evidence>
<dbReference type="PANTHER" id="PTHR43464">
    <property type="entry name" value="METHYLTRANSFERASE"/>
    <property type="match status" value="1"/>
</dbReference>
<evidence type="ECO:0000313" key="9">
    <source>
        <dbReference type="Proteomes" id="UP000220340"/>
    </source>
</evidence>
<evidence type="ECO:0000256" key="3">
    <source>
        <dbReference type="ARBA" id="ARBA00022691"/>
    </source>
</evidence>
<keyword evidence="1 7" id="KW-0489">Methyltransferase</keyword>
<proteinExistence type="predicted"/>
<evidence type="ECO:0000256" key="4">
    <source>
        <dbReference type="SAM" id="MobiDB-lite"/>
    </source>
</evidence>
<feature type="region of interest" description="Disordered" evidence="4">
    <location>
        <begin position="1"/>
        <end position="25"/>
    </location>
</feature>
<dbReference type="Gene3D" id="3.40.50.150">
    <property type="entry name" value="Vaccinia Virus protein VP39"/>
    <property type="match status" value="1"/>
</dbReference>
<reference evidence="7 9" key="2">
    <citation type="submission" date="2017-10" db="EMBL/GenBank/DDBJ databases">
        <title>The new phylogeny of genus Mycobacterium.</title>
        <authorList>
            <person name="Tortoli E."/>
            <person name="Trovato A."/>
            <person name="Cirillo D.M."/>
        </authorList>
    </citation>
    <scope>NUCLEOTIDE SEQUENCE [LARGE SCALE GENOMIC DNA]</scope>
    <source>
        <strain evidence="7 9">IP141170001</strain>
    </source>
</reference>
<protein>
    <submittedName>
        <fullName evidence="6 7">SAM-dependent methyltransferase</fullName>
    </submittedName>
</protein>